<proteinExistence type="predicted"/>
<feature type="region of interest" description="Disordered" evidence="6">
    <location>
        <begin position="47"/>
        <end position="87"/>
    </location>
</feature>
<keyword evidence="10" id="KW-1185">Reference proteome</keyword>
<keyword evidence="2" id="KW-1003">Cell membrane</keyword>
<protein>
    <recommendedName>
        <fullName evidence="8">Type II secretion system protein GspF domain-containing protein</fullName>
    </recommendedName>
</protein>
<evidence type="ECO:0000256" key="6">
    <source>
        <dbReference type="SAM" id="MobiDB-lite"/>
    </source>
</evidence>
<comment type="subcellular location">
    <subcellularLocation>
        <location evidence="1">Cell membrane</location>
        <topology evidence="1">Multi-pass membrane protein</topology>
    </subcellularLocation>
</comment>
<dbReference type="Pfam" id="PF00482">
    <property type="entry name" value="T2SSF"/>
    <property type="match status" value="1"/>
</dbReference>
<accession>A0ABN3LK88</accession>
<organism evidence="9 10">
    <name type="scientific">Streptomyces thermolineatus</name>
    <dbReference type="NCBI Taxonomy" id="44033"/>
    <lineage>
        <taxon>Bacteria</taxon>
        <taxon>Bacillati</taxon>
        <taxon>Actinomycetota</taxon>
        <taxon>Actinomycetes</taxon>
        <taxon>Kitasatosporales</taxon>
        <taxon>Streptomycetaceae</taxon>
        <taxon>Streptomyces</taxon>
    </lineage>
</organism>
<dbReference type="EMBL" id="BAAATA010000009">
    <property type="protein sequence ID" value="GAA2484001.1"/>
    <property type="molecule type" value="Genomic_DNA"/>
</dbReference>
<dbReference type="PANTHER" id="PTHR35007:SF3">
    <property type="entry name" value="POSSIBLE CONSERVED ALANINE RICH MEMBRANE PROTEIN"/>
    <property type="match status" value="1"/>
</dbReference>
<evidence type="ECO:0000256" key="7">
    <source>
        <dbReference type="SAM" id="Phobius"/>
    </source>
</evidence>
<evidence type="ECO:0000259" key="8">
    <source>
        <dbReference type="Pfam" id="PF00482"/>
    </source>
</evidence>
<dbReference type="Proteomes" id="UP001501358">
    <property type="component" value="Unassembled WGS sequence"/>
</dbReference>
<dbReference type="PANTHER" id="PTHR35007">
    <property type="entry name" value="INTEGRAL MEMBRANE PROTEIN-RELATED"/>
    <property type="match status" value="1"/>
</dbReference>
<reference evidence="9 10" key="1">
    <citation type="journal article" date="2019" name="Int. J. Syst. Evol. Microbiol.">
        <title>The Global Catalogue of Microorganisms (GCM) 10K type strain sequencing project: providing services to taxonomists for standard genome sequencing and annotation.</title>
        <authorList>
            <consortium name="The Broad Institute Genomics Platform"/>
            <consortium name="The Broad Institute Genome Sequencing Center for Infectious Disease"/>
            <person name="Wu L."/>
            <person name="Ma J."/>
        </authorList>
    </citation>
    <scope>NUCLEOTIDE SEQUENCE [LARGE SCALE GENOMIC DNA]</scope>
    <source>
        <strain evidence="9 10">JCM 6307</strain>
    </source>
</reference>
<evidence type="ECO:0000256" key="1">
    <source>
        <dbReference type="ARBA" id="ARBA00004651"/>
    </source>
</evidence>
<evidence type="ECO:0000256" key="3">
    <source>
        <dbReference type="ARBA" id="ARBA00022692"/>
    </source>
</evidence>
<keyword evidence="3 7" id="KW-0812">Transmembrane</keyword>
<evidence type="ECO:0000256" key="5">
    <source>
        <dbReference type="ARBA" id="ARBA00023136"/>
    </source>
</evidence>
<dbReference type="InterPro" id="IPR018076">
    <property type="entry name" value="T2SS_GspF_dom"/>
</dbReference>
<feature type="compositionally biased region" description="Basic residues" evidence="6">
    <location>
        <begin position="50"/>
        <end position="61"/>
    </location>
</feature>
<feature type="compositionally biased region" description="Low complexity" evidence="6">
    <location>
        <begin position="62"/>
        <end position="85"/>
    </location>
</feature>
<name>A0ABN3LK88_9ACTN</name>
<evidence type="ECO:0000256" key="2">
    <source>
        <dbReference type="ARBA" id="ARBA00022475"/>
    </source>
</evidence>
<evidence type="ECO:0000256" key="4">
    <source>
        <dbReference type="ARBA" id="ARBA00022989"/>
    </source>
</evidence>
<feature type="transmembrane region" description="Helical" evidence="7">
    <location>
        <begin position="253"/>
        <end position="286"/>
    </location>
</feature>
<feature type="domain" description="Type II secretion system protein GspF" evidence="8">
    <location>
        <begin position="151"/>
        <end position="273"/>
    </location>
</feature>
<gene>
    <name evidence="9" type="ORF">GCM10010406_20340</name>
</gene>
<sequence length="288" mass="29167">MTAAAAATTVAAASAAVLTAISVAAVSPVARRRRRLALRRSRELLGTPVARRRRPAVRRPARSGPRPARSGPRPARSGPRPARSGTAEGRLLVSVAAAVTAVAVGGPPGALAGFGIAVLAHRLQRQRGPAGERAARARHTEQVVRQLPPTADLLAACLAAGAGPQEAAGAVGRSVRGPLGALLLRAAAELRLGADPAQCWERFAAEPGAAELGRCLEHACTTGVPPAAAVTRLAEQGRLRHARSAQARARRAGVLATAPLGLCFLPAFLLVGVAPVVMGLAGALLAPA</sequence>
<evidence type="ECO:0000313" key="9">
    <source>
        <dbReference type="EMBL" id="GAA2484001.1"/>
    </source>
</evidence>
<keyword evidence="4 7" id="KW-1133">Transmembrane helix</keyword>
<evidence type="ECO:0000313" key="10">
    <source>
        <dbReference type="Proteomes" id="UP001501358"/>
    </source>
</evidence>
<comment type="caution">
    <text evidence="9">The sequence shown here is derived from an EMBL/GenBank/DDBJ whole genome shotgun (WGS) entry which is preliminary data.</text>
</comment>
<keyword evidence="5 7" id="KW-0472">Membrane</keyword>